<sequence>MQFLFDPLNHLRPIRAWAGTHAATLALDPSSFVLQVSQAGKTVSMTPRFSVRTPTGLGYTHTIGDNGSFVGWLPYPAHHWPCAADKLVFKQWCADEGLRTPPWSSASPPAGGDFLVKARHGSFGKNITGPWGAHAPAPTSALPEGSFFEAFKFGRSAKAWYWRDQPVAVEVLTPPHVVGDGQRSIRALLTQPRGSFDRTYPTAPAEPMLAWQGFRLDDIPAAGRKVWVGFKYVTDYDLRTLLDRDVLDSLDAPIREQFLQTGPAFLRTVPDHIRDSIYTVDAVVDSQGAVWFLEMNCHPMVHPKAYRPMLDSLFPAAKP</sequence>
<keyword evidence="2" id="KW-1185">Reference proteome</keyword>
<reference evidence="1 2" key="1">
    <citation type="submission" date="2018-08" db="EMBL/GenBank/DDBJ databases">
        <authorList>
            <person name="Khan S.A."/>
            <person name="Jeon C.O."/>
            <person name="Chun B.H."/>
            <person name="Jeong S.E."/>
        </authorList>
    </citation>
    <scope>NUCLEOTIDE SEQUENCE [LARGE SCALE GENOMIC DNA]</scope>
    <source>
        <strain evidence="1 2">S-16</strain>
    </source>
</reference>
<gene>
    <name evidence="1" type="ORF">DZC73_06695</name>
</gene>
<protein>
    <recommendedName>
        <fullName evidence="3">ATP-grasp domain-containing protein</fullName>
    </recommendedName>
</protein>
<comment type="caution">
    <text evidence="1">The sequence shown here is derived from an EMBL/GenBank/DDBJ whole genome shotgun (WGS) entry which is preliminary data.</text>
</comment>
<evidence type="ECO:0008006" key="3">
    <source>
        <dbReference type="Google" id="ProtNLM"/>
    </source>
</evidence>
<dbReference type="SUPFAM" id="SSF56059">
    <property type="entry name" value="Glutathione synthetase ATP-binding domain-like"/>
    <property type="match status" value="1"/>
</dbReference>
<dbReference type="EMBL" id="QUSW01000001">
    <property type="protein sequence ID" value="RQP26678.1"/>
    <property type="molecule type" value="Genomic_DNA"/>
</dbReference>
<dbReference type="AlphaFoldDB" id="A0A3N7HWC3"/>
<evidence type="ECO:0000313" key="2">
    <source>
        <dbReference type="Proteomes" id="UP000267464"/>
    </source>
</evidence>
<reference evidence="1 2" key="2">
    <citation type="submission" date="2018-12" db="EMBL/GenBank/DDBJ databases">
        <title>Rhizobacter gummiphilus sp. nov., a rubber-degrading bacterium isolated from the soil of a botanical garden in Japan.</title>
        <authorList>
            <person name="Shunsuke S.S."/>
        </authorList>
    </citation>
    <scope>NUCLEOTIDE SEQUENCE [LARGE SCALE GENOMIC DNA]</scope>
    <source>
        <strain evidence="1 2">S-16</strain>
    </source>
</reference>
<name>A0A3N7HWC3_9BURK</name>
<dbReference type="RefSeq" id="WP_124539371.1">
    <property type="nucleotide sequence ID" value="NZ_QUSW01000001.1"/>
</dbReference>
<accession>A0A3N7HWC3</accession>
<organism evidence="1 2">
    <name type="scientific">Piscinibacter terrae</name>
    <dbReference type="NCBI Taxonomy" id="2496871"/>
    <lineage>
        <taxon>Bacteria</taxon>
        <taxon>Pseudomonadati</taxon>
        <taxon>Pseudomonadota</taxon>
        <taxon>Betaproteobacteria</taxon>
        <taxon>Burkholderiales</taxon>
        <taxon>Sphaerotilaceae</taxon>
        <taxon>Piscinibacter</taxon>
    </lineage>
</organism>
<dbReference type="Proteomes" id="UP000267464">
    <property type="component" value="Unassembled WGS sequence"/>
</dbReference>
<evidence type="ECO:0000313" key="1">
    <source>
        <dbReference type="EMBL" id="RQP26678.1"/>
    </source>
</evidence>
<dbReference type="OrthoDB" id="9116800at2"/>
<proteinExistence type="predicted"/>